<name>A0A6N3EU05_CLOSY</name>
<dbReference type="EMBL" id="CACRUA010000026">
    <property type="protein sequence ID" value="VYU42053.1"/>
    <property type="molecule type" value="Genomic_DNA"/>
</dbReference>
<evidence type="ECO:0000313" key="2">
    <source>
        <dbReference type="EMBL" id="VYU42053.1"/>
    </source>
</evidence>
<sequence>METGLFDKNGTPINIGDRTRLVLKDGEVREFDVRFKTVKRTTIKTLRGFWPESIDVSITGIFFCWQENDLLPCVDENGVSDVEKMEVIQPPVWGASSL</sequence>
<protein>
    <submittedName>
        <fullName evidence="2">Uncharacterized protein</fullName>
    </submittedName>
</protein>
<dbReference type="EMBL" id="JAQLGM010000056">
    <property type="protein sequence ID" value="MDB2002046.1"/>
    <property type="molecule type" value="Genomic_DNA"/>
</dbReference>
<accession>A0A6N3EU05</accession>
<reference evidence="2" key="1">
    <citation type="submission" date="2019-11" db="EMBL/GenBank/DDBJ databases">
        <authorList>
            <person name="Feng L."/>
        </authorList>
    </citation>
    <scope>NUCLEOTIDE SEQUENCE</scope>
    <source>
        <strain evidence="2">CsymbiosumLFYP84</strain>
    </source>
</reference>
<proteinExistence type="predicted"/>
<organism evidence="2">
    <name type="scientific">Clostridium symbiosum</name>
    <name type="common">Bacteroides symbiosus</name>
    <dbReference type="NCBI Taxonomy" id="1512"/>
    <lineage>
        <taxon>Bacteria</taxon>
        <taxon>Bacillati</taxon>
        <taxon>Bacillota</taxon>
        <taxon>Clostridia</taxon>
        <taxon>Lachnospirales</taxon>
        <taxon>Lachnospiraceae</taxon>
        <taxon>Otoolea</taxon>
    </lineage>
</organism>
<dbReference type="RefSeq" id="WP_156684658.1">
    <property type="nucleotide sequence ID" value="NZ_CACRUA010000026.1"/>
</dbReference>
<dbReference type="AlphaFoldDB" id="A0A6N3EU05"/>
<reference evidence="1" key="2">
    <citation type="submission" date="2023-01" db="EMBL/GenBank/DDBJ databases">
        <title>Human gut microbiome strain richness.</title>
        <authorList>
            <person name="Chen-Liaw A."/>
        </authorList>
    </citation>
    <scope>NUCLEOTIDE SEQUENCE</scope>
    <source>
        <strain evidence="1">B1_m1001713B170214d0_201011</strain>
    </source>
</reference>
<gene>
    <name evidence="2" type="ORF">CSLFYP84_02181</name>
    <name evidence="1" type="ORF">PM006_17760</name>
</gene>
<evidence type="ECO:0000313" key="1">
    <source>
        <dbReference type="EMBL" id="MDB2002046.1"/>
    </source>
</evidence>
<dbReference type="Proteomes" id="UP001300871">
    <property type="component" value="Unassembled WGS sequence"/>
</dbReference>